<feature type="region of interest" description="Disordered" evidence="1">
    <location>
        <begin position="415"/>
        <end position="443"/>
    </location>
</feature>
<evidence type="ECO:0000259" key="2">
    <source>
        <dbReference type="Pfam" id="PF01656"/>
    </source>
</evidence>
<protein>
    <recommendedName>
        <fullName evidence="2">CobQ/CobB/MinD/ParA nucleotide binding domain-containing protein</fullName>
    </recommendedName>
</protein>
<evidence type="ECO:0000256" key="1">
    <source>
        <dbReference type="SAM" id="MobiDB-lite"/>
    </source>
</evidence>
<organism evidence="3 4">
    <name type="scientific">Candidatus Thiomargarita nelsonii</name>
    <dbReference type="NCBI Taxonomy" id="1003181"/>
    <lineage>
        <taxon>Bacteria</taxon>
        <taxon>Pseudomonadati</taxon>
        <taxon>Pseudomonadota</taxon>
        <taxon>Gammaproteobacteria</taxon>
        <taxon>Thiotrichales</taxon>
        <taxon>Thiotrichaceae</taxon>
        <taxon>Thiomargarita</taxon>
    </lineage>
</organism>
<dbReference type="PANTHER" id="PTHR13696">
    <property type="entry name" value="P-LOOP CONTAINING NUCLEOSIDE TRIPHOSPHATE HYDROLASE"/>
    <property type="match status" value="1"/>
</dbReference>
<feature type="domain" description="CobQ/CobB/MinD/ParA nucleotide binding" evidence="2">
    <location>
        <begin position="5"/>
        <end position="232"/>
    </location>
</feature>
<gene>
    <name evidence="3" type="ORF">PN36_19320</name>
</gene>
<dbReference type="SUPFAM" id="SSF52540">
    <property type="entry name" value="P-loop containing nucleoside triphosphate hydrolases"/>
    <property type="match status" value="1"/>
</dbReference>
<name>A0A0A6PL65_9GAMM</name>
<comment type="caution">
    <text evidence="3">The sequence shown here is derived from an EMBL/GenBank/DDBJ whole genome shotgun (WGS) entry which is preliminary data.</text>
</comment>
<feature type="compositionally biased region" description="Polar residues" evidence="1">
    <location>
        <begin position="433"/>
        <end position="443"/>
    </location>
</feature>
<dbReference type="InterPro" id="IPR027417">
    <property type="entry name" value="P-loop_NTPase"/>
</dbReference>
<accession>A0A0A6PL65</accession>
<reference evidence="3 4" key="1">
    <citation type="journal article" date="2016" name="Front. Microbiol.">
        <title>Single-Cell (Meta-)Genomics of a Dimorphic Candidatus Thiomargarita nelsonii Reveals Genomic Plasticity.</title>
        <authorList>
            <person name="Flood B.E."/>
            <person name="Fliss P."/>
            <person name="Jones D.S."/>
            <person name="Dick G.J."/>
            <person name="Jain S."/>
            <person name="Kaster A.K."/>
            <person name="Winkel M."/>
            <person name="Mussmann M."/>
            <person name="Bailey J."/>
        </authorList>
    </citation>
    <scope>NUCLEOTIDE SEQUENCE [LARGE SCALE GENOMIC DNA]</scope>
    <source>
        <strain evidence="3">Hydrate Ridge</strain>
    </source>
</reference>
<sequence>MICTFYSFKGGVGRSMALANIAELLYRRGLNVLMVDFDLEAPGLERFFDVPDAINKPAEIQEKRGIIDLLMSYKELCSLPPEANYTPSFVVEPLANFITPIYEASDGKGRLSIIQAGCCRSEKHLAEYAQKIRFFDWNDFYSNLDGGHFFNWFRDELEKAADIVLVDSRTGFAEISGICAYQLADLVILFVAANEQNFEGTKMMARSLRNDKLIQEGRQGRALDLLFVPSRVEQDEGVLQDEFKKRFEMSFGEFFQSKLKFEQGIFLDLRIPYVTHYAYREQVAVRDFDDSSKQARSLNLTQAYEKLALTIAQLAHKDSKLYIRFFQKIKINVGTFNSCIKKRGSIMYQTEEVLNAARAIRSHLPELLGDEAQEVAKELDALLALDKAGEDVEIEIFDLLGEHEPTREWMQNQLEDKKVSGGEKSYSPLLGRSETTPSGTQKYQCPETECTEAWVSHKARQPIPKCSIHNVQLVKA</sequence>
<dbReference type="AlphaFoldDB" id="A0A0A6PL65"/>
<dbReference type="Gene3D" id="3.40.50.300">
    <property type="entry name" value="P-loop containing nucleotide triphosphate hydrolases"/>
    <property type="match status" value="1"/>
</dbReference>
<evidence type="ECO:0000313" key="3">
    <source>
        <dbReference type="EMBL" id="KHD08559.1"/>
    </source>
</evidence>
<dbReference type="NCBIfam" id="NF047398">
    <property type="entry name" value="AAA_KGGVGR"/>
    <property type="match status" value="1"/>
</dbReference>
<proteinExistence type="predicted"/>
<dbReference type="PANTHER" id="PTHR13696:SF52">
    <property type="entry name" value="PARA FAMILY PROTEIN CT_582"/>
    <property type="match status" value="1"/>
</dbReference>
<dbReference type="InterPro" id="IPR002586">
    <property type="entry name" value="CobQ/CobB/MinD/ParA_Nub-bd_dom"/>
</dbReference>
<dbReference type="InterPro" id="IPR050678">
    <property type="entry name" value="DNA_Partitioning_ATPase"/>
</dbReference>
<evidence type="ECO:0000313" key="4">
    <source>
        <dbReference type="Proteomes" id="UP000030428"/>
    </source>
</evidence>
<keyword evidence="4" id="KW-1185">Reference proteome</keyword>
<dbReference type="Proteomes" id="UP000030428">
    <property type="component" value="Unassembled WGS sequence"/>
</dbReference>
<dbReference type="EMBL" id="JSZA02000079">
    <property type="protein sequence ID" value="KHD08559.1"/>
    <property type="molecule type" value="Genomic_DNA"/>
</dbReference>
<dbReference type="Pfam" id="PF01656">
    <property type="entry name" value="CbiA"/>
    <property type="match status" value="1"/>
</dbReference>